<dbReference type="AlphaFoldDB" id="A0A4R0JRT5"/>
<sequence length="74" mass="7902">MSAFGPGASVPEDEGYPLYYDFPALTTDGDGELSTDLTLPPGSPAGHYGLWVDPARVSGCPNTQPCWDFKVPIR</sequence>
<organism evidence="1 2">
    <name type="scientific">Kribbella pittospori</name>
    <dbReference type="NCBI Taxonomy" id="722689"/>
    <lineage>
        <taxon>Bacteria</taxon>
        <taxon>Bacillati</taxon>
        <taxon>Actinomycetota</taxon>
        <taxon>Actinomycetes</taxon>
        <taxon>Propionibacteriales</taxon>
        <taxon>Kribbellaceae</taxon>
        <taxon>Kribbella</taxon>
    </lineage>
</organism>
<keyword evidence="2" id="KW-1185">Reference proteome</keyword>
<reference evidence="1 2" key="1">
    <citation type="submission" date="2019-02" db="EMBL/GenBank/DDBJ databases">
        <title>Kribbella capetownensis sp. nov. and Kribbella speibonae sp. nov., isolated from soil.</title>
        <authorList>
            <person name="Curtis S.M."/>
            <person name="Norton I."/>
            <person name="Everest G.J."/>
            <person name="Meyers P.R."/>
        </authorList>
    </citation>
    <scope>NUCLEOTIDE SEQUENCE [LARGE SCALE GENOMIC DNA]</scope>
    <source>
        <strain evidence="1 2">NRRL B-24813</strain>
    </source>
</reference>
<evidence type="ECO:0000313" key="2">
    <source>
        <dbReference type="Proteomes" id="UP000291144"/>
    </source>
</evidence>
<proteinExistence type="predicted"/>
<dbReference type="EMBL" id="SJKB01000044">
    <property type="protein sequence ID" value="TCC44775.1"/>
    <property type="molecule type" value="Genomic_DNA"/>
</dbReference>
<name>A0A4R0JRT5_9ACTN</name>
<protein>
    <submittedName>
        <fullName evidence="1">Uncharacterized protein</fullName>
    </submittedName>
</protein>
<dbReference type="Proteomes" id="UP000291144">
    <property type="component" value="Unassembled WGS sequence"/>
</dbReference>
<gene>
    <name evidence="1" type="ORF">E0H73_45480</name>
</gene>
<comment type="caution">
    <text evidence="1">The sequence shown here is derived from an EMBL/GenBank/DDBJ whole genome shotgun (WGS) entry which is preliminary data.</text>
</comment>
<dbReference type="RefSeq" id="WP_131367537.1">
    <property type="nucleotide sequence ID" value="NZ_SJKB01000044.1"/>
</dbReference>
<evidence type="ECO:0000313" key="1">
    <source>
        <dbReference type="EMBL" id="TCC44775.1"/>
    </source>
</evidence>
<accession>A0A4R0JRT5</accession>